<organism evidence="9 10">
    <name type="scientific">Candidatus Magnetominusculus xianensis</name>
    <dbReference type="NCBI Taxonomy" id="1748249"/>
    <lineage>
        <taxon>Bacteria</taxon>
        <taxon>Pseudomonadati</taxon>
        <taxon>Nitrospirota</taxon>
        <taxon>Nitrospiria</taxon>
        <taxon>Nitrospirales</taxon>
        <taxon>Nitrospiraceae</taxon>
        <taxon>Candidatus Magnetominusculus</taxon>
    </lineage>
</organism>
<dbReference type="SUPFAM" id="SSF52743">
    <property type="entry name" value="Subtilisin-like"/>
    <property type="match status" value="1"/>
</dbReference>
<gene>
    <name evidence="9" type="ORF">ASN18_1742</name>
</gene>
<dbReference type="Pfam" id="PF00082">
    <property type="entry name" value="Peptidase_S8"/>
    <property type="match status" value="1"/>
</dbReference>
<dbReference type="EMBL" id="LNQR01000062">
    <property type="protein sequence ID" value="KWT85386.1"/>
    <property type="molecule type" value="Genomic_DNA"/>
</dbReference>
<evidence type="ECO:0000256" key="2">
    <source>
        <dbReference type="ARBA" id="ARBA00022670"/>
    </source>
</evidence>
<keyword evidence="3 5" id="KW-0378">Hydrolase</keyword>
<dbReference type="EC" id="3.4.21.62" evidence="9"/>
<feature type="domain" description="Peptidase S8/S53" evidence="8">
    <location>
        <begin position="163"/>
        <end position="439"/>
    </location>
</feature>
<dbReference type="InterPro" id="IPR000209">
    <property type="entry name" value="Peptidase_S8/S53_dom"/>
</dbReference>
<dbReference type="InterPro" id="IPR023827">
    <property type="entry name" value="Peptidase_S8_Asp-AS"/>
</dbReference>
<proteinExistence type="inferred from homology"/>
<evidence type="ECO:0000259" key="8">
    <source>
        <dbReference type="Pfam" id="PF00082"/>
    </source>
</evidence>
<dbReference type="PROSITE" id="PS00137">
    <property type="entry name" value="SUBTILASE_HIS"/>
    <property type="match status" value="1"/>
</dbReference>
<accession>A0ABR5SJ15</accession>
<dbReference type="PANTHER" id="PTHR43806">
    <property type="entry name" value="PEPTIDASE S8"/>
    <property type="match status" value="1"/>
</dbReference>
<keyword evidence="7" id="KW-0732">Signal</keyword>
<dbReference type="GO" id="GO:0004252">
    <property type="term" value="F:serine-type endopeptidase activity"/>
    <property type="evidence" value="ECO:0007669"/>
    <property type="project" value="UniProtKB-EC"/>
</dbReference>
<keyword evidence="2 5" id="KW-0645">Protease</keyword>
<evidence type="ECO:0000256" key="1">
    <source>
        <dbReference type="ARBA" id="ARBA00011073"/>
    </source>
</evidence>
<evidence type="ECO:0000313" key="10">
    <source>
        <dbReference type="Proteomes" id="UP000060487"/>
    </source>
</evidence>
<name>A0ABR5SJ15_9BACT</name>
<evidence type="ECO:0000256" key="3">
    <source>
        <dbReference type="ARBA" id="ARBA00022801"/>
    </source>
</evidence>
<dbReference type="InterPro" id="IPR023828">
    <property type="entry name" value="Peptidase_S8_Ser-AS"/>
</dbReference>
<sequence>MSRFTNRLWLLSVFVLIRLMNVAAWADEPAAITAALKNKVISNGGYDSLTAKAKTNGSVRILVKLGIKFQPQGSLSKLDASPLKKAILTAQDKLLGRLTTISYYKYKYIPYIAMTLNSAALNSTLSAPEVESVVEDEVSPPSAVNWNISATGASTVWQYGYDGSGYAVAILDTGVDKTHPMLSAKVIAEACYSTNDSSSYASSLCPNAVTDLTTSGAAMPYAGNCPTGLCDHGTSVAGFAAGKNTGEASGVAKGAAIIAMQVFTRFDYGCATSNPCLLAYNSDIIKGLERVYELSAAYPIAAVNISTAGGHFAANCDTGYGAIKAMVDTLRSVGIATVSASGNHGYIDGISGPACISTVVSVGGTTNVDTVAYFSNSASFLNILAPAYEISGPVSNGRYKAWNGTSMASPHVTGAWAVLKQARPAASVSDILYALVSTGVSVSDYRNGIYKPRLNLSSALQKLAGTLVYYMPYFTTDTAAPTYCWVTNKSASSVAASIQIMSGSSTTVPTQLPLSKTISLAAKTSKMITFSGTTITGGDTSIDISSEIGSVGGTAYSADITFTSGMAINCSQLDMSCFLGTTSPKRNLVGYTCYDGSYRNY</sequence>
<dbReference type="PROSITE" id="PS00138">
    <property type="entry name" value="SUBTILASE_SER"/>
    <property type="match status" value="1"/>
</dbReference>
<dbReference type="PANTHER" id="PTHR43806:SF11">
    <property type="entry name" value="CEREVISIN-RELATED"/>
    <property type="match status" value="1"/>
</dbReference>
<dbReference type="InterPro" id="IPR022398">
    <property type="entry name" value="Peptidase_S8_His-AS"/>
</dbReference>
<feature type="signal peptide" evidence="7">
    <location>
        <begin position="1"/>
        <end position="26"/>
    </location>
</feature>
<feature type="active site" description="Charge relay system" evidence="5">
    <location>
        <position position="232"/>
    </location>
</feature>
<feature type="chain" id="PRO_5045596079" evidence="7">
    <location>
        <begin position="27"/>
        <end position="601"/>
    </location>
</feature>
<keyword evidence="10" id="KW-1185">Reference proteome</keyword>
<comment type="caution">
    <text evidence="9">The sequence shown here is derived from an EMBL/GenBank/DDBJ whole genome shotgun (WGS) entry which is preliminary data.</text>
</comment>
<evidence type="ECO:0000256" key="6">
    <source>
        <dbReference type="RuleBase" id="RU003355"/>
    </source>
</evidence>
<evidence type="ECO:0000256" key="5">
    <source>
        <dbReference type="PROSITE-ProRule" id="PRU01240"/>
    </source>
</evidence>
<dbReference type="InterPro" id="IPR050131">
    <property type="entry name" value="Peptidase_S8_subtilisin-like"/>
</dbReference>
<dbReference type="InterPro" id="IPR015500">
    <property type="entry name" value="Peptidase_S8_subtilisin-rel"/>
</dbReference>
<comment type="similarity">
    <text evidence="1 5 6">Belongs to the peptidase S8 family.</text>
</comment>
<dbReference type="Proteomes" id="UP000060487">
    <property type="component" value="Unassembled WGS sequence"/>
</dbReference>
<dbReference type="PROSITE" id="PS00136">
    <property type="entry name" value="SUBTILASE_ASP"/>
    <property type="match status" value="1"/>
</dbReference>
<dbReference type="PRINTS" id="PR00723">
    <property type="entry name" value="SUBTILISIN"/>
</dbReference>
<reference evidence="9 10" key="1">
    <citation type="submission" date="2015-11" db="EMBL/GenBank/DDBJ databases">
        <authorList>
            <person name="Lin W."/>
        </authorList>
    </citation>
    <scope>NUCLEOTIDE SEQUENCE [LARGE SCALE GENOMIC DNA]</scope>
    <source>
        <strain evidence="9 10">HCH-1</strain>
    </source>
</reference>
<evidence type="ECO:0000313" key="9">
    <source>
        <dbReference type="EMBL" id="KWT85386.1"/>
    </source>
</evidence>
<dbReference type="InterPro" id="IPR036852">
    <property type="entry name" value="Peptidase_S8/S53_dom_sf"/>
</dbReference>
<dbReference type="PROSITE" id="PS51892">
    <property type="entry name" value="SUBTILASE"/>
    <property type="match status" value="1"/>
</dbReference>
<feature type="active site" description="Charge relay system" evidence="5">
    <location>
        <position position="172"/>
    </location>
</feature>
<feature type="active site" description="Charge relay system" evidence="5">
    <location>
        <position position="406"/>
    </location>
</feature>
<keyword evidence="4 5" id="KW-0720">Serine protease</keyword>
<evidence type="ECO:0000256" key="7">
    <source>
        <dbReference type="SAM" id="SignalP"/>
    </source>
</evidence>
<dbReference type="Gene3D" id="3.40.50.200">
    <property type="entry name" value="Peptidase S8/S53 domain"/>
    <property type="match status" value="1"/>
</dbReference>
<evidence type="ECO:0000256" key="4">
    <source>
        <dbReference type="ARBA" id="ARBA00022825"/>
    </source>
</evidence>
<protein>
    <submittedName>
        <fullName evidence="9">Subtilisin-like serine protease</fullName>
        <ecNumber evidence="9">3.4.21.62</ecNumber>
    </submittedName>
</protein>